<dbReference type="AlphaFoldDB" id="A0A8A1LPF2"/>
<dbReference type="EMBL" id="CP069104">
    <property type="protein sequence ID" value="QSS53817.1"/>
    <property type="molecule type" value="Genomic_DNA"/>
</dbReference>
<dbReference type="VEuPathDB" id="FungiDB:I7I53_01194"/>
<protein>
    <submittedName>
        <fullName evidence="1">Uncharacterized protein</fullName>
    </submittedName>
</protein>
<dbReference type="Proteomes" id="UP000663419">
    <property type="component" value="Chromosome 3"/>
</dbReference>
<evidence type="ECO:0000313" key="1">
    <source>
        <dbReference type="EMBL" id="QSS53817.1"/>
    </source>
</evidence>
<evidence type="ECO:0000313" key="2">
    <source>
        <dbReference type="Proteomes" id="UP000663419"/>
    </source>
</evidence>
<organism evidence="1 2">
    <name type="scientific">Ajellomyces capsulatus (strain H88)</name>
    <name type="common">Darling's disease fungus</name>
    <name type="synonym">Histoplasma capsulatum</name>
    <dbReference type="NCBI Taxonomy" id="544711"/>
    <lineage>
        <taxon>Eukaryota</taxon>
        <taxon>Fungi</taxon>
        <taxon>Dikarya</taxon>
        <taxon>Ascomycota</taxon>
        <taxon>Pezizomycotina</taxon>
        <taxon>Eurotiomycetes</taxon>
        <taxon>Eurotiomycetidae</taxon>
        <taxon>Onygenales</taxon>
        <taxon>Ajellomycetaceae</taxon>
        <taxon>Histoplasma</taxon>
    </lineage>
</organism>
<accession>A0A8A1LPF2</accession>
<reference evidence="1" key="1">
    <citation type="submission" date="2021-01" db="EMBL/GenBank/DDBJ databases">
        <title>Chromosome-level genome assembly of a human fungal pathogen reveals clustering of transcriptionally co-regulated genes.</title>
        <authorList>
            <person name="Voorhies M."/>
            <person name="Cohen S."/>
            <person name="Shea T.P."/>
            <person name="Petrus S."/>
            <person name="Munoz J.F."/>
            <person name="Poplawski S."/>
            <person name="Goldman W.E."/>
            <person name="Michael T."/>
            <person name="Cuomo C.A."/>
            <person name="Sil A."/>
            <person name="Beyhan S."/>
        </authorList>
    </citation>
    <scope>NUCLEOTIDE SEQUENCE</scope>
    <source>
        <strain evidence="1">H88</strain>
    </source>
</reference>
<proteinExistence type="predicted"/>
<gene>
    <name evidence="1" type="ORF">I7I53_01194</name>
</gene>
<sequence length="103" mass="12076">MAERLPSRFNPVNSFFSTANIAYSKGCNVNPCLVDRENLGNHIFCLFFFQEDESEIFQNAKRFPFSGGQRNYLLCKLDWQVMFGRNSTKKKQKKPEKKRNGDR</sequence>
<name>A0A8A1LPF2_AJEC8</name>